<comment type="caution">
    <text evidence="1">The sequence shown here is derived from an EMBL/GenBank/DDBJ whole genome shotgun (WGS) entry which is preliminary data.</text>
</comment>
<evidence type="ECO:0008006" key="3">
    <source>
        <dbReference type="Google" id="ProtNLM"/>
    </source>
</evidence>
<proteinExistence type="predicted"/>
<sequence>GYLSVIDPGVNAEAFPPGDVKALARVVTALADDPARRARLAERGRARAMEFAWPLVTERIEGVYREALAAHATSRADAEQATA</sequence>
<evidence type="ECO:0000313" key="2">
    <source>
        <dbReference type="Proteomes" id="UP000807850"/>
    </source>
</evidence>
<dbReference type="AlphaFoldDB" id="A0A9D6L8Y3"/>
<protein>
    <recommendedName>
        <fullName evidence="3">Glycosyltransferase family 4 protein</fullName>
    </recommendedName>
</protein>
<gene>
    <name evidence="1" type="ORF">HY076_06140</name>
</gene>
<organism evidence="1 2">
    <name type="scientific">Eiseniibacteriota bacterium</name>
    <dbReference type="NCBI Taxonomy" id="2212470"/>
    <lineage>
        <taxon>Bacteria</taxon>
        <taxon>Candidatus Eiseniibacteriota</taxon>
    </lineage>
</organism>
<dbReference type="SUPFAM" id="SSF53756">
    <property type="entry name" value="UDP-Glycosyltransferase/glycogen phosphorylase"/>
    <property type="match status" value="1"/>
</dbReference>
<dbReference type="Proteomes" id="UP000807850">
    <property type="component" value="Unassembled WGS sequence"/>
</dbReference>
<accession>A0A9D6L8Y3</accession>
<reference evidence="1" key="1">
    <citation type="submission" date="2020-07" db="EMBL/GenBank/DDBJ databases">
        <title>Huge and variable diversity of episymbiotic CPR bacteria and DPANN archaea in groundwater ecosystems.</title>
        <authorList>
            <person name="He C.Y."/>
            <person name="Keren R."/>
            <person name="Whittaker M."/>
            <person name="Farag I.F."/>
            <person name="Doudna J."/>
            <person name="Cate J.H.D."/>
            <person name="Banfield J.F."/>
        </authorList>
    </citation>
    <scope>NUCLEOTIDE SEQUENCE</scope>
    <source>
        <strain evidence="1">NC_groundwater_928_Pr1_S-0.2um_72_17</strain>
    </source>
</reference>
<name>A0A9D6L8Y3_UNCEI</name>
<dbReference type="EMBL" id="JACQAY010000197">
    <property type="protein sequence ID" value="MBI3539835.1"/>
    <property type="molecule type" value="Genomic_DNA"/>
</dbReference>
<dbReference type="Gene3D" id="3.40.50.2000">
    <property type="entry name" value="Glycogen Phosphorylase B"/>
    <property type="match status" value="2"/>
</dbReference>
<evidence type="ECO:0000313" key="1">
    <source>
        <dbReference type="EMBL" id="MBI3539835.1"/>
    </source>
</evidence>
<feature type="non-terminal residue" evidence="1">
    <location>
        <position position="1"/>
    </location>
</feature>